<dbReference type="PROSITE" id="PS51898">
    <property type="entry name" value="TYR_RECOMBINASE"/>
    <property type="match status" value="1"/>
</dbReference>
<gene>
    <name evidence="13" type="primary">xerD</name>
    <name evidence="10" type="synonym">xerC</name>
    <name evidence="13" type="ORF">F8C67_02995</name>
</gene>
<dbReference type="Gene3D" id="1.10.443.10">
    <property type="entry name" value="Intergrase catalytic core"/>
    <property type="match status" value="1"/>
</dbReference>
<keyword evidence="8 10" id="KW-0233">DNA recombination</keyword>
<comment type="caution">
    <text evidence="13">The sequence shown here is derived from an EMBL/GenBank/DDBJ whole genome shotgun (WGS) entry which is preliminary data.</text>
</comment>
<keyword evidence="7 10" id="KW-0238">DNA-binding</keyword>
<dbReference type="AlphaFoldDB" id="A0A6N6RMB9"/>
<evidence type="ECO:0000256" key="9">
    <source>
        <dbReference type="ARBA" id="ARBA00023306"/>
    </source>
</evidence>
<evidence type="ECO:0000256" key="1">
    <source>
        <dbReference type="ARBA" id="ARBA00004496"/>
    </source>
</evidence>
<dbReference type="InterPro" id="IPR004107">
    <property type="entry name" value="Integrase_SAM-like_N"/>
</dbReference>
<evidence type="ECO:0000256" key="8">
    <source>
        <dbReference type="ARBA" id="ARBA00023172"/>
    </source>
</evidence>
<dbReference type="InterPro" id="IPR050090">
    <property type="entry name" value="Tyrosine_recombinase_XerCD"/>
</dbReference>
<keyword evidence="6 10" id="KW-0229">DNA integration</keyword>
<feature type="active site" description="O-(3'-phospho-DNA)-tyrosine intermediate" evidence="10">
    <location>
        <position position="276"/>
    </location>
</feature>
<dbReference type="Proteomes" id="UP000468650">
    <property type="component" value="Unassembled WGS sequence"/>
</dbReference>
<feature type="active site" evidence="10">
    <location>
        <position position="244"/>
    </location>
</feature>
<dbReference type="Gene3D" id="1.10.150.130">
    <property type="match status" value="1"/>
</dbReference>
<evidence type="ECO:0000256" key="7">
    <source>
        <dbReference type="ARBA" id="ARBA00023125"/>
    </source>
</evidence>
<dbReference type="GO" id="GO:0003677">
    <property type="term" value="F:DNA binding"/>
    <property type="evidence" value="ECO:0007669"/>
    <property type="project" value="UniProtKB-UniRule"/>
</dbReference>
<dbReference type="PANTHER" id="PTHR30349:SF81">
    <property type="entry name" value="TYROSINE RECOMBINASE XERC"/>
    <property type="match status" value="1"/>
</dbReference>
<keyword evidence="9 10" id="KW-0131">Cell cycle</keyword>
<dbReference type="CDD" id="cd00798">
    <property type="entry name" value="INT_XerDC_C"/>
    <property type="match status" value="1"/>
</dbReference>
<sequence>MTWEAAIRDFSRYLKLERGLSKNTLSAYIRDIEKLADWSTEAKVSPEKVDLEVLRKFLADQQSLSPRSQARLITSIKSLFRFLVYDDALKTDPTELLEAPKIGRKLPDYLTDSEIDKMISNIDLSTDEGERNKAILEVLYGCGLRVSELIEMRLSDLFPKDEIIRVIGKGDKERLVPIHSVAMKVLMRYIHEVRIHNNPKHGEEDIVFLSKRGKRMGRSTVFTMIKQLAEKSGIRKNIGPHTFRHSFATALVNNGADLRAVQQLLGHESITTTEIYAHLNDNKLRAAIEDHPMYNRKG</sequence>
<protein>
    <recommendedName>
        <fullName evidence="10">Tyrosine recombinase XerC</fullName>
    </recommendedName>
</protein>
<feature type="domain" description="Tyr recombinase" evidence="11">
    <location>
        <begin position="105"/>
        <end position="289"/>
    </location>
</feature>
<dbReference type="PANTHER" id="PTHR30349">
    <property type="entry name" value="PHAGE INTEGRASE-RELATED"/>
    <property type="match status" value="1"/>
</dbReference>
<evidence type="ECO:0000256" key="2">
    <source>
        <dbReference type="ARBA" id="ARBA00010450"/>
    </source>
</evidence>
<feature type="active site" evidence="10">
    <location>
        <position position="267"/>
    </location>
</feature>
<keyword evidence="4 10" id="KW-0132">Cell division</keyword>
<dbReference type="EMBL" id="WBVO01000001">
    <property type="protein sequence ID" value="KAB2814727.1"/>
    <property type="molecule type" value="Genomic_DNA"/>
</dbReference>
<dbReference type="OrthoDB" id="9801717at2"/>
<dbReference type="GO" id="GO:0005737">
    <property type="term" value="C:cytoplasm"/>
    <property type="evidence" value="ECO:0007669"/>
    <property type="project" value="UniProtKB-SubCell"/>
</dbReference>
<dbReference type="InterPro" id="IPR010998">
    <property type="entry name" value="Integrase_recombinase_N"/>
</dbReference>
<dbReference type="GO" id="GO:0007059">
    <property type="term" value="P:chromosome segregation"/>
    <property type="evidence" value="ECO:0007669"/>
    <property type="project" value="UniProtKB-UniRule"/>
</dbReference>
<dbReference type="NCBIfam" id="NF001399">
    <property type="entry name" value="PRK00283.1"/>
    <property type="match status" value="1"/>
</dbReference>
<dbReference type="GO" id="GO:0006313">
    <property type="term" value="P:DNA transposition"/>
    <property type="evidence" value="ECO:0007669"/>
    <property type="project" value="UniProtKB-UniRule"/>
</dbReference>
<feature type="domain" description="Core-binding (CB)" evidence="12">
    <location>
        <begin position="1"/>
        <end position="84"/>
    </location>
</feature>
<feature type="active site" evidence="10">
    <location>
        <position position="241"/>
    </location>
</feature>
<name>A0A6N6RMB9_9FLAO</name>
<dbReference type="InterPro" id="IPR002104">
    <property type="entry name" value="Integrase_catalytic"/>
</dbReference>
<feature type="active site" evidence="10">
    <location>
        <position position="145"/>
    </location>
</feature>
<comment type="subunit">
    <text evidence="10">Forms a cyclic heterotetrameric complex composed of two molecules of XerC and two molecules of XerD.</text>
</comment>
<dbReference type="SUPFAM" id="SSF56349">
    <property type="entry name" value="DNA breaking-rejoining enzymes"/>
    <property type="match status" value="1"/>
</dbReference>
<organism evidence="13 14">
    <name type="scientific">Phaeocystidibacter luteus</name>
    <dbReference type="NCBI Taxonomy" id="911197"/>
    <lineage>
        <taxon>Bacteria</taxon>
        <taxon>Pseudomonadati</taxon>
        <taxon>Bacteroidota</taxon>
        <taxon>Flavobacteriia</taxon>
        <taxon>Flavobacteriales</taxon>
        <taxon>Phaeocystidibacteraceae</taxon>
        <taxon>Phaeocystidibacter</taxon>
    </lineage>
</organism>
<comment type="function">
    <text evidence="10">Site-specific tyrosine recombinase, which acts by catalyzing the cutting and rejoining of the recombining DNA molecules. The XerC-XerD complex is essential to convert dimers of the bacterial chromosome into monomers to permit their segregation at cell division. It also contributes to the segregational stability of plasmids.</text>
</comment>
<keyword evidence="14" id="KW-1185">Reference proteome</keyword>
<dbReference type="Pfam" id="PF00589">
    <property type="entry name" value="Phage_integrase"/>
    <property type="match status" value="1"/>
</dbReference>
<evidence type="ECO:0000313" key="13">
    <source>
        <dbReference type="EMBL" id="KAB2814727.1"/>
    </source>
</evidence>
<comment type="subcellular location">
    <subcellularLocation>
        <location evidence="1 10">Cytoplasm</location>
    </subcellularLocation>
</comment>
<reference evidence="13 14" key="1">
    <citation type="submission" date="2019-09" db="EMBL/GenBank/DDBJ databases">
        <title>Genomes of family Cryomorphaceae.</title>
        <authorList>
            <person name="Bowman J.P."/>
        </authorList>
    </citation>
    <scope>NUCLEOTIDE SEQUENCE [LARGE SCALE GENOMIC DNA]</scope>
    <source>
        <strain evidence="13 14">LMG 25704</strain>
    </source>
</reference>
<keyword evidence="5 10" id="KW-0159">Chromosome partition</keyword>
<dbReference type="PROSITE" id="PS51900">
    <property type="entry name" value="CB"/>
    <property type="match status" value="1"/>
</dbReference>
<dbReference type="HAMAP" id="MF_01808">
    <property type="entry name" value="Recomb_XerC_XerD"/>
    <property type="match status" value="1"/>
</dbReference>
<proteinExistence type="inferred from homology"/>
<evidence type="ECO:0000313" key="14">
    <source>
        <dbReference type="Proteomes" id="UP000468650"/>
    </source>
</evidence>
<evidence type="ECO:0000259" key="11">
    <source>
        <dbReference type="PROSITE" id="PS51898"/>
    </source>
</evidence>
<dbReference type="InterPro" id="IPR013762">
    <property type="entry name" value="Integrase-like_cat_sf"/>
</dbReference>
<dbReference type="InterPro" id="IPR044068">
    <property type="entry name" value="CB"/>
</dbReference>
<dbReference type="GO" id="GO:0051301">
    <property type="term" value="P:cell division"/>
    <property type="evidence" value="ECO:0007669"/>
    <property type="project" value="UniProtKB-KW"/>
</dbReference>
<feature type="active site" evidence="10">
    <location>
        <position position="169"/>
    </location>
</feature>
<dbReference type="InterPro" id="IPR011932">
    <property type="entry name" value="Recomb_XerD"/>
</dbReference>
<evidence type="ECO:0000256" key="6">
    <source>
        <dbReference type="ARBA" id="ARBA00022908"/>
    </source>
</evidence>
<comment type="similarity">
    <text evidence="2">Belongs to the 'phage' integrase family. XerD subfamily.</text>
</comment>
<dbReference type="InterPro" id="IPR023009">
    <property type="entry name" value="Tyrosine_recombinase_XerC/XerD"/>
</dbReference>
<accession>A0A6N6RMB9</accession>
<evidence type="ECO:0000256" key="3">
    <source>
        <dbReference type="ARBA" id="ARBA00022490"/>
    </source>
</evidence>
<evidence type="ECO:0000256" key="10">
    <source>
        <dbReference type="HAMAP-Rule" id="MF_01808"/>
    </source>
</evidence>
<dbReference type="NCBIfam" id="NF040815">
    <property type="entry name" value="recomb_XerA_Arch"/>
    <property type="match status" value="1"/>
</dbReference>
<evidence type="ECO:0000256" key="4">
    <source>
        <dbReference type="ARBA" id="ARBA00022618"/>
    </source>
</evidence>
<dbReference type="RefSeq" id="WP_151666305.1">
    <property type="nucleotide sequence ID" value="NZ_WBVO01000001.1"/>
</dbReference>
<dbReference type="NCBIfam" id="TIGR02225">
    <property type="entry name" value="recomb_XerD"/>
    <property type="match status" value="1"/>
</dbReference>
<evidence type="ECO:0000256" key="5">
    <source>
        <dbReference type="ARBA" id="ARBA00022829"/>
    </source>
</evidence>
<comment type="similarity">
    <text evidence="10">Belongs to the 'phage' integrase family. XerC subfamily.</text>
</comment>
<evidence type="ECO:0000259" key="12">
    <source>
        <dbReference type="PROSITE" id="PS51900"/>
    </source>
</evidence>
<dbReference type="InterPro" id="IPR011010">
    <property type="entry name" value="DNA_brk_join_enz"/>
</dbReference>
<dbReference type="Pfam" id="PF02899">
    <property type="entry name" value="Phage_int_SAM_1"/>
    <property type="match status" value="1"/>
</dbReference>
<keyword evidence="3 10" id="KW-0963">Cytoplasm</keyword>
<dbReference type="GO" id="GO:0009037">
    <property type="term" value="F:tyrosine-based site-specific recombinase activity"/>
    <property type="evidence" value="ECO:0007669"/>
    <property type="project" value="UniProtKB-UniRule"/>
</dbReference>